<dbReference type="PANTHER" id="PTHR35004:SF6">
    <property type="entry name" value="TRANSPOSASE"/>
    <property type="match status" value="1"/>
</dbReference>
<dbReference type="InterPro" id="IPR000156">
    <property type="entry name" value="Ran_bind_dom"/>
</dbReference>
<feature type="domain" description="HTH IS21-type" evidence="6">
    <location>
        <begin position="6"/>
        <end position="71"/>
    </location>
</feature>
<evidence type="ECO:0000259" key="5">
    <source>
        <dbReference type="PROSITE" id="PS50196"/>
    </source>
</evidence>
<dbReference type="SUPFAM" id="SSF53098">
    <property type="entry name" value="Ribonuclease H-like"/>
    <property type="match status" value="1"/>
</dbReference>
<dbReference type="InterPro" id="IPR012337">
    <property type="entry name" value="RNaseH-like_sf"/>
</dbReference>
<dbReference type="InterPro" id="IPR009057">
    <property type="entry name" value="Homeodomain-like_sf"/>
</dbReference>
<name>A0A1H7D9P9_9LACT</name>
<evidence type="ECO:0000313" key="9">
    <source>
        <dbReference type="Proteomes" id="UP000199280"/>
    </source>
</evidence>
<dbReference type="Pfam" id="PF02796">
    <property type="entry name" value="HTH_7"/>
    <property type="match status" value="1"/>
</dbReference>
<proteinExistence type="inferred from homology"/>
<evidence type="ECO:0000256" key="1">
    <source>
        <dbReference type="ARBA" id="ARBA00009277"/>
    </source>
</evidence>
<keyword evidence="3" id="KW-0238">DNA-binding</keyword>
<evidence type="ECO:0000313" key="8">
    <source>
        <dbReference type="EMBL" id="SEJ98426.1"/>
    </source>
</evidence>
<keyword evidence="9" id="KW-1185">Reference proteome</keyword>
<feature type="domain" description="RanBD1" evidence="5">
    <location>
        <begin position="303"/>
        <end position="383"/>
    </location>
</feature>
<dbReference type="Gene3D" id="3.30.420.10">
    <property type="entry name" value="Ribonuclease H-like superfamily/Ribonuclease H"/>
    <property type="match status" value="1"/>
</dbReference>
<feature type="domain" description="Integrase catalytic" evidence="7">
    <location>
        <begin position="125"/>
        <end position="301"/>
    </location>
</feature>
<dbReference type="NCBIfam" id="NF033546">
    <property type="entry name" value="transpos_IS21"/>
    <property type="match status" value="1"/>
</dbReference>
<dbReference type="Proteomes" id="UP000199280">
    <property type="component" value="Unassembled WGS sequence"/>
</dbReference>
<evidence type="ECO:0000259" key="6">
    <source>
        <dbReference type="PROSITE" id="PS50531"/>
    </source>
</evidence>
<organism evidence="8 9">
    <name type="scientific">Trichococcus ilyis</name>
    <dbReference type="NCBI Taxonomy" id="640938"/>
    <lineage>
        <taxon>Bacteria</taxon>
        <taxon>Bacillati</taxon>
        <taxon>Bacillota</taxon>
        <taxon>Bacilli</taxon>
        <taxon>Lactobacillales</taxon>
        <taxon>Carnobacteriaceae</taxon>
        <taxon>Trichococcus</taxon>
    </lineage>
</organism>
<keyword evidence="2" id="KW-0815">Transposition</keyword>
<comment type="similarity">
    <text evidence="1">Belongs to the transposase IS21/IS408/IS1162 family.</text>
</comment>
<sequence length="521" mass="60867">MKKKLMLYLEIQQMKERGFSIQQIAKQLKVSRTTVYNYMEKTPEEAFEWVNSLSSRKKKLDPYKDWIVAWLQEYPHLNASQIQDWLLEKFPDFTVGESTMRLYVNQIREEYQIAKTKVVRQYEAVEEQPMGKQVQVDWGETRQKTQDQREIKLYCICFLLSHSRYRYVEWQNRPFTTRDAIRSHENAFEFFGGMPEEIVYDQDHLITVSEHAGDMILTAEFQAYKQQRKFRVHLCRKADPESKGKVESTVKYVKRNFADSRIYTTIENWNERCLAWLERTGNQRVHGTTKKRPVEVFLLEKQHLKPVSKLLSTESITGSSITRTVNKDNTVFYKSNRYSVPLGTYRPKGLNTVAIEIKEDTNDQERLIIRKQPDGEILANHPLETSTGKLIKNKNHGRDRSKGIQSYKETVAQQFKDLELASRYIDILMEKYPRYKRDQLAVLQKAALEYPTVIDEALQKCMSEHLMSANDFTDVAKYLAAPRKETPPVPPVQAVRSDCADINVETHPMSTYTEILGGAAS</sequence>
<dbReference type="PANTHER" id="PTHR35004">
    <property type="entry name" value="TRANSPOSASE RV3428C-RELATED"/>
    <property type="match status" value="1"/>
</dbReference>
<evidence type="ECO:0000259" key="7">
    <source>
        <dbReference type="PROSITE" id="PS50994"/>
    </source>
</evidence>
<evidence type="ECO:0000256" key="2">
    <source>
        <dbReference type="ARBA" id="ARBA00022578"/>
    </source>
</evidence>
<dbReference type="InterPro" id="IPR017894">
    <property type="entry name" value="HTH_IS21_transposase_type"/>
</dbReference>
<dbReference type="EMBL" id="FNYT01000056">
    <property type="protein sequence ID" value="SEJ98426.1"/>
    <property type="molecule type" value="Genomic_DNA"/>
</dbReference>
<dbReference type="PROSITE" id="PS50994">
    <property type="entry name" value="INTEGRASE"/>
    <property type="match status" value="1"/>
</dbReference>
<comment type="caution">
    <text evidence="8">The sequence shown here is derived from an EMBL/GenBank/DDBJ whole genome shotgun (WGS) entry which is preliminary data.</text>
</comment>
<protein>
    <submittedName>
        <fullName evidence="8">Transposase</fullName>
    </submittedName>
</protein>
<dbReference type="RefSeq" id="WP_093088883.1">
    <property type="nucleotide sequence ID" value="NZ_FNYT01000056.1"/>
</dbReference>
<dbReference type="PROSITE" id="PS50196">
    <property type="entry name" value="RANBD1"/>
    <property type="match status" value="1"/>
</dbReference>
<dbReference type="PROSITE" id="PS50531">
    <property type="entry name" value="HTH_IS21"/>
    <property type="match status" value="1"/>
</dbReference>
<evidence type="ECO:0000256" key="3">
    <source>
        <dbReference type="ARBA" id="ARBA00023125"/>
    </source>
</evidence>
<reference evidence="8 9" key="1">
    <citation type="submission" date="2016-10" db="EMBL/GenBank/DDBJ databases">
        <authorList>
            <person name="Varghese N."/>
            <person name="Submissions S."/>
        </authorList>
    </citation>
    <scope>NUCLEOTIDE SEQUENCE [LARGE SCALE GENOMIC DNA]</scope>
    <source>
        <strain evidence="8 9">DSM 22150</strain>
    </source>
</reference>
<dbReference type="InterPro" id="IPR001584">
    <property type="entry name" value="Integrase_cat-core"/>
</dbReference>
<gene>
    <name evidence="8" type="ORF">SAMN05216375_1562</name>
</gene>
<keyword evidence="4" id="KW-0233">DNA recombination</keyword>
<dbReference type="Gene3D" id="1.10.10.60">
    <property type="entry name" value="Homeodomain-like"/>
    <property type="match status" value="1"/>
</dbReference>
<evidence type="ECO:0000256" key="4">
    <source>
        <dbReference type="ARBA" id="ARBA00023172"/>
    </source>
</evidence>
<dbReference type="InterPro" id="IPR036397">
    <property type="entry name" value="RNaseH_sf"/>
</dbReference>
<dbReference type="InterPro" id="IPR006120">
    <property type="entry name" value="Resolvase_HTH_dom"/>
</dbReference>
<dbReference type="SUPFAM" id="SSF46689">
    <property type="entry name" value="Homeodomain-like"/>
    <property type="match status" value="1"/>
</dbReference>
<accession>A0A1H7D9P9</accession>